<comment type="caution">
    <text evidence="1">The sequence shown here is derived from an EMBL/GenBank/DDBJ whole genome shotgun (WGS) entry which is preliminary data.</text>
</comment>
<dbReference type="Proteomes" id="UP000479710">
    <property type="component" value="Unassembled WGS sequence"/>
</dbReference>
<sequence length="118" mass="12908">MVIGDFLWPWLVLRQKCFRLVWLYAGDRDATSTHLGASHNWELMYMLRVVIGSGDVPARRATLQAILPKCDAKGILECVSERAPRLVQIPGDYSDEARRESGTAQALGAVAAGGAINP</sequence>
<dbReference type="OrthoDB" id="721472at2759"/>
<evidence type="ECO:0000313" key="1">
    <source>
        <dbReference type="EMBL" id="KAF0922043.1"/>
    </source>
</evidence>
<evidence type="ECO:0000313" key="2">
    <source>
        <dbReference type="Proteomes" id="UP000479710"/>
    </source>
</evidence>
<organism evidence="1 2">
    <name type="scientific">Oryza meyeriana var. granulata</name>
    <dbReference type="NCBI Taxonomy" id="110450"/>
    <lineage>
        <taxon>Eukaryota</taxon>
        <taxon>Viridiplantae</taxon>
        <taxon>Streptophyta</taxon>
        <taxon>Embryophyta</taxon>
        <taxon>Tracheophyta</taxon>
        <taxon>Spermatophyta</taxon>
        <taxon>Magnoliopsida</taxon>
        <taxon>Liliopsida</taxon>
        <taxon>Poales</taxon>
        <taxon>Poaceae</taxon>
        <taxon>BOP clade</taxon>
        <taxon>Oryzoideae</taxon>
        <taxon>Oryzeae</taxon>
        <taxon>Oryzinae</taxon>
        <taxon>Oryza</taxon>
        <taxon>Oryza meyeriana</taxon>
    </lineage>
</organism>
<proteinExistence type="predicted"/>
<dbReference type="AlphaFoldDB" id="A0A6G1EDM6"/>
<gene>
    <name evidence="1" type="ORF">E2562_023995</name>
</gene>
<accession>A0A6G1EDM6</accession>
<dbReference type="EMBL" id="SPHZ02000004">
    <property type="protein sequence ID" value="KAF0922043.1"/>
    <property type="molecule type" value="Genomic_DNA"/>
</dbReference>
<reference evidence="1 2" key="1">
    <citation type="submission" date="2019-11" db="EMBL/GenBank/DDBJ databases">
        <title>Whole genome sequence of Oryza granulata.</title>
        <authorList>
            <person name="Li W."/>
        </authorList>
    </citation>
    <scope>NUCLEOTIDE SEQUENCE [LARGE SCALE GENOMIC DNA]</scope>
    <source>
        <strain evidence="2">cv. Menghai</strain>
        <tissue evidence="1">Leaf</tissue>
    </source>
</reference>
<protein>
    <submittedName>
        <fullName evidence="1">Uncharacterized protein</fullName>
    </submittedName>
</protein>
<name>A0A6G1EDM6_9ORYZ</name>
<keyword evidence="2" id="KW-1185">Reference proteome</keyword>